<keyword evidence="2" id="KW-1185">Reference proteome</keyword>
<organism evidence="1 2">
    <name type="scientific">Trifolium medium</name>
    <dbReference type="NCBI Taxonomy" id="97028"/>
    <lineage>
        <taxon>Eukaryota</taxon>
        <taxon>Viridiplantae</taxon>
        <taxon>Streptophyta</taxon>
        <taxon>Embryophyta</taxon>
        <taxon>Tracheophyta</taxon>
        <taxon>Spermatophyta</taxon>
        <taxon>Magnoliopsida</taxon>
        <taxon>eudicotyledons</taxon>
        <taxon>Gunneridae</taxon>
        <taxon>Pentapetalae</taxon>
        <taxon>rosids</taxon>
        <taxon>fabids</taxon>
        <taxon>Fabales</taxon>
        <taxon>Fabaceae</taxon>
        <taxon>Papilionoideae</taxon>
        <taxon>50 kb inversion clade</taxon>
        <taxon>NPAAA clade</taxon>
        <taxon>Hologalegina</taxon>
        <taxon>IRL clade</taxon>
        <taxon>Trifolieae</taxon>
        <taxon>Trifolium</taxon>
    </lineage>
</organism>
<dbReference type="AlphaFoldDB" id="A0A392PFV4"/>
<accession>A0A392PFV4</accession>
<evidence type="ECO:0000313" key="1">
    <source>
        <dbReference type="EMBL" id="MCI10978.1"/>
    </source>
</evidence>
<dbReference type="Proteomes" id="UP000265520">
    <property type="component" value="Unassembled WGS sequence"/>
</dbReference>
<evidence type="ECO:0000313" key="2">
    <source>
        <dbReference type="Proteomes" id="UP000265520"/>
    </source>
</evidence>
<sequence length="104" mass="10636">MSHPKGADEGTGVMAIFIKTDEGTGVNAILIGTDTVEGVAGIGIGIAFGAIFSKSAAVIALQELVKDSVFCVLSSFAAFATFAFDDTLDEMEAKGCLVRGDSMP</sequence>
<name>A0A392PFV4_9FABA</name>
<proteinExistence type="predicted"/>
<dbReference type="EMBL" id="LXQA010078341">
    <property type="protein sequence ID" value="MCI10978.1"/>
    <property type="molecule type" value="Genomic_DNA"/>
</dbReference>
<protein>
    <submittedName>
        <fullName evidence="1">Uncharacterized protein</fullName>
    </submittedName>
</protein>
<reference evidence="1 2" key="1">
    <citation type="journal article" date="2018" name="Front. Plant Sci.">
        <title>Red Clover (Trifolium pratense) and Zigzag Clover (T. medium) - A Picture of Genomic Similarities and Differences.</title>
        <authorList>
            <person name="Dluhosova J."/>
            <person name="Istvanek J."/>
            <person name="Nedelnik J."/>
            <person name="Repkova J."/>
        </authorList>
    </citation>
    <scope>NUCLEOTIDE SEQUENCE [LARGE SCALE GENOMIC DNA]</scope>
    <source>
        <strain evidence="2">cv. 10/8</strain>
        <tissue evidence="1">Leaf</tissue>
    </source>
</reference>
<comment type="caution">
    <text evidence="1">The sequence shown here is derived from an EMBL/GenBank/DDBJ whole genome shotgun (WGS) entry which is preliminary data.</text>
</comment>